<reference evidence="2" key="1">
    <citation type="journal article" date="2020" name="bioRxiv">
        <title>Comparative genomics of Chlamydomonas.</title>
        <authorList>
            <person name="Craig R.J."/>
            <person name="Hasan A.R."/>
            <person name="Ness R.W."/>
            <person name="Keightley P.D."/>
        </authorList>
    </citation>
    <scope>NUCLEOTIDE SEQUENCE</scope>
    <source>
        <strain evidence="2">CCAP 11/70</strain>
    </source>
</reference>
<protein>
    <submittedName>
        <fullName evidence="2">Uncharacterized protein</fullName>
    </submittedName>
</protein>
<comment type="caution">
    <text evidence="2">The sequence shown here is derived from an EMBL/GenBank/DDBJ whole genome shotgun (WGS) entry which is preliminary data.</text>
</comment>
<dbReference type="Proteomes" id="UP000612055">
    <property type="component" value="Unassembled WGS sequence"/>
</dbReference>
<name>A0A835YG32_9CHLO</name>
<keyword evidence="3" id="KW-1185">Reference proteome</keyword>
<gene>
    <name evidence="2" type="ORF">HYH03_000922</name>
</gene>
<evidence type="ECO:0000256" key="1">
    <source>
        <dbReference type="SAM" id="MobiDB-lite"/>
    </source>
</evidence>
<sequence>MQTIASRRVAAAPAKARTAQTARSVCPRHGHEARQPSGVARRALLLDAPVHHEHSKELRLRLSTAPLSQDTATHGYNAVMESAEQPRRSVAWPPASALHMAARVYLRSLAAFALSGVLCHAVYGDAKVIPSGQQPSAVVAARAEPAVAHVRFEVGELPRQLGAPTLAAETDTNRH</sequence>
<evidence type="ECO:0000313" key="2">
    <source>
        <dbReference type="EMBL" id="KAG2501104.1"/>
    </source>
</evidence>
<proteinExistence type="predicted"/>
<accession>A0A835YG32</accession>
<dbReference type="EMBL" id="JAEHOE010000002">
    <property type="protein sequence ID" value="KAG2501104.1"/>
    <property type="molecule type" value="Genomic_DNA"/>
</dbReference>
<feature type="region of interest" description="Disordered" evidence="1">
    <location>
        <begin position="1"/>
        <end position="38"/>
    </location>
</feature>
<dbReference type="AlphaFoldDB" id="A0A835YG32"/>
<organism evidence="2 3">
    <name type="scientific">Edaphochlamys debaryana</name>
    <dbReference type="NCBI Taxonomy" id="47281"/>
    <lineage>
        <taxon>Eukaryota</taxon>
        <taxon>Viridiplantae</taxon>
        <taxon>Chlorophyta</taxon>
        <taxon>core chlorophytes</taxon>
        <taxon>Chlorophyceae</taxon>
        <taxon>CS clade</taxon>
        <taxon>Chlamydomonadales</taxon>
        <taxon>Chlamydomonadales incertae sedis</taxon>
        <taxon>Edaphochlamys</taxon>
    </lineage>
</organism>
<feature type="compositionally biased region" description="Low complexity" evidence="1">
    <location>
        <begin position="1"/>
        <end position="23"/>
    </location>
</feature>
<evidence type="ECO:0000313" key="3">
    <source>
        <dbReference type="Proteomes" id="UP000612055"/>
    </source>
</evidence>